<evidence type="ECO:0000256" key="1">
    <source>
        <dbReference type="ARBA" id="ARBA00022679"/>
    </source>
</evidence>
<dbReference type="InterPro" id="IPR016181">
    <property type="entry name" value="Acyl_CoA_acyltransferase"/>
</dbReference>
<name>A0ABQ6CD06_9HYPH</name>
<comment type="caution">
    <text evidence="4">The sequence shown here is derived from an EMBL/GenBank/DDBJ whole genome shotgun (WGS) entry which is preliminary data.</text>
</comment>
<dbReference type="RefSeq" id="WP_284311062.1">
    <property type="nucleotide sequence ID" value="NZ_BSPC01000010.1"/>
</dbReference>
<dbReference type="Proteomes" id="UP001156882">
    <property type="component" value="Unassembled WGS sequence"/>
</dbReference>
<dbReference type="Pfam" id="PF00583">
    <property type="entry name" value="Acetyltransf_1"/>
    <property type="match status" value="1"/>
</dbReference>
<feature type="domain" description="N-acetyltransferase" evidence="3">
    <location>
        <begin position="4"/>
        <end position="157"/>
    </location>
</feature>
<organism evidence="4 5">
    <name type="scientific">Labrys miyagiensis</name>
    <dbReference type="NCBI Taxonomy" id="346912"/>
    <lineage>
        <taxon>Bacteria</taxon>
        <taxon>Pseudomonadati</taxon>
        <taxon>Pseudomonadota</taxon>
        <taxon>Alphaproteobacteria</taxon>
        <taxon>Hyphomicrobiales</taxon>
        <taxon>Xanthobacteraceae</taxon>
        <taxon>Labrys</taxon>
    </lineage>
</organism>
<dbReference type="PANTHER" id="PTHR43800:SF1">
    <property type="entry name" value="PEPTIDYL-LYSINE N-ACETYLTRANSFERASE YJAB"/>
    <property type="match status" value="1"/>
</dbReference>
<accession>A0ABQ6CD06</accession>
<protein>
    <submittedName>
        <fullName evidence="4">N-acetyltransferase</fullName>
    </submittedName>
</protein>
<dbReference type="SUPFAM" id="SSF55729">
    <property type="entry name" value="Acyl-CoA N-acyltransferases (Nat)"/>
    <property type="match status" value="1"/>
</dbReference>
<dbReference type="Gene3D" id="3.40.630.30">
    <property type="match status" value="1"/>
</dbReference>
<evidence type="ECO:0000313" key="4">
    <source>
        <dbReference type="EMBL" id="GLS18242.1"/>
    </source>
</evidence>
<evidence type="ECO:0000256" key="2">
    <source>
        <dbReference type="ARBA" id="ARBA00023315"/>
    </source>
</evidence>
<keyword evidence="2" id="KW-0012">Acyltransferase</keyword>
<dbReference type="InterPro" id="IPR000182">
    <property type="entry name" value="GNAT_dom"/>
</dbReference>
<keyword evidence="5" id="KW-1185">Reference proteome</keyword>
<evidence type="ECO:0000313" key="5">
    <source>
        <dbReference type="Proteomes" id="UP001156882"/>
    </source>
</evidence>
<proteinExistence type="predicted"/>
<gene>
    <name evidence="4" type="ORF">GCM10007874_12580</name>
</gene>
<dbReference type="PANTHER" id="PTHR43800">
    <property type="entry name" value="PEPTIDYL-LYSINE N-ACETYLTRANSFERASE YJAB"/>
    <property type="match status" value="1"/>
</dbReference>
<sequence>MTSVTIRLAEPTDAAYFPAIEQSAGELFRTIEDLAWIADSENLTDPHYAELIRCGASWVACTQDGRLIGFLCAEIMEHELHIHELAIVFDFQRQGIGRQLLDTAVAWAAESDLAGVTLTTFRCVAWNEHFYARAGFETLPENRVDPRLAAIMKFEIARGLPADRRCAMWRPLNRTLK</sequence>
<evidence type="ECO:0000259" key="3">
    <source>
        <dbReference type="PROSITE" id="PS51186"/>
    </source>
</evidence>
<dbReference type="PROSITE" id="PS51186">
    <property type="entry name" value="GNAT"/>
    <property type="match status" value="1"/>
</dbReference>
<dbReference type="CDD" id="cd04301">
    <property type="entry name" value="NAT_SF"/>
    <property type="match status" value="1"/>
</dbReference>
<keyword evidence="1" id="KW-0808">Transferase</keyword>
<reference evidence="5" key="1">
    <citation type="journal article" date="2019" name="Int. J. Syst. Evol. Microbiol.">
        <title>The Global Catalogue of Microorganisms (GCM) 10K type strain sequencing project: providing services to taxonomists for standard genome sequencing and annotation.</title>
        <authorList>
            <consortium name="The Broad Institute Genomics Platform"/>
            <consortium name="The Broad Institute Genome Sequencing Center for Infectious Disease"/>
            <person name="Wu L."/>
            <person name="Ma J."/>
        </authorList>
    </citation>
    <scope>NUCLEOTIDE SEQUENCE [LARGE SCALE GENOMIC DNA]</scope>
    <source>
        <strain evidence="5">NBRC 101365</strain>
    </source>
</reference>
<dbReference type="EMBL" id="BSPC01000010">
    <property type="protein sequence ID" value="GLS18242.1"/>
    <property type="molecule type" value="Genomic_DNA"/>
</dbReference>